<dbReference type="RefSeq" id="WP_174403552.1">
    <property type="nucleotide sequence ID" value="NZ_BLVO01000004.1"/>
</dbReference>
<proteinExistence type="predicted"/>
<evidence type="ECO:0000313" key="2">
    <source>
        <dbReference type="Proteomes" id="UP000503840"/>
    </source>
</evidence>
<keyword evidence="2" id="KW-1185">Reference proteome</keyword>
<gene>
    <name evidence="1" type="ORF">DSM101010T_02220</name>
</gene>
<organism evidence="1 2">
    <name type="scientific">Desulfovibrio subterraneus</name>
    <dbReference type="NCBI Taxonomy" id="2718620"/>
    <lineage>
        <taxon>Bacteria</taxon>
        <taxon>Pseudomonadati</taxon>
        <taxon>Thermodesulfobacteriota</taxon>
        <taxon>Desulfovibrionia</taxon>
        <taxon>Desulfovibrionales</taxon>
        <taxon>Desulfovibrionaceae</taxon>
        <taxon>Desulfovibrio</taxon>
    </lineage>
</organism>
<dbReference type="Proteomes" id="UP000503840">
    <property type="component" value="Unassembled WGS sequence"/>
</dbReference>
<comment type="caution">
    <text evidence="1">The sequence shown here is derived from an EMBL/GenBank/DDBJ whole genome shotgun (WGS) entry which is preliminary data.</text>
</comment>
<evidence type="ECO:0008006" key="3">
    <source>
        <dbReference type="Google" id="ProtNLM"/>
    </source>
</evidence>
<dbReference type="EMBL" id="BLVO01000004">
    <property type="protein sequence ID" value="GFM31857.1"/>
    <property type="molecule type" value="Genomic_DNA"/>
</dbReference>
<sequence>MPAARTICGFDMTSAPSRQKPITCAICTLEGNRLTLLSLRGLESVVDFRHALADAQYQLDVQRRFIVQCSAVGQCADAADPSDGGYSWIAGLDFPFGQAAEFLAEAGWPAEWEVYVRHAGSLSREEYAEAIYAVMAKRPKGRKLIRRLTDVAANAISPMSLAYVPVGRMFHALAPIVLESGADVFPLRMRGDSRLLLEAYPALVARAVIGSDSYKEGPAAQREQRAQNRGRLVQGLAVYAEQNGGLVLDVPYVFAETMLHDWRGDYLDAFLCAVQVACASHLGDWGMPSEHADAVDGSAEVRNKALECMRRTEGWILGTDLP</sequence>
<reference evidence="1 2" key="1">
    <citation type="submission" date="2020-05" db="EMBL/GenBank/DDBJ databases">
        <title>Draft genome sequence of Desulfovibrio sp. strain HN2T.</title>
        <authorList>
            <person name="Ueno A."/>
            <person name="Tamazawa S."/>
            <person name="Tamamura S."/>
            <person name="Murakami T."/>
            <person name="Kiyama T."/>
            <person name="Inomata H."/>
            <person name="Amano Y."/>
            <person name="Miyakawa K."/>
            <person name="Tamaki H."/>
            <person name="Naganuma T."/>
            <person name="Kaneko K."/>
        </authorList>
    </citation>
    <scope>NUCLEOTIDE SEQUENCE [LARGE SCALE GENOMIC DNA]</scope>
    <source>
        <strain evidence="1 2">HN2</strain>
    </source>
</reference>
<protein>
    <recommendedName>
        <fullName evidence="3">DUF429 domain-containing protein</fullName>
    </recommendedName>
</protein>
<dbReference type="AlphaFoldDB" id="A0A7J0BDU8"/>
<accession>A0A7J0BDU8</accession>
<name>A0A7J0BDU8_9BACT</name>
<evidence type="ECO:0000313" key="1">
    <source>
        <dbReference type="EMBL" id="GFM31857.1"/>
    </source>
</evidence>